<keyword evidence="7" id="KW-0406">Ion transport</keyword>
<dbReference type="InterPro" id="IPR043203">
    <property type="entry name" value="VGCC_Ca_Na"/>
</dbReference>
<organism evidence="7 8">
    <name type="scientific">Crotalus adamanteus</name>
    <name type="common">Eastern diamondback rattlesnake</name>
    <dbReference type="NCBI Taxonomy" id="8729"/>
    <lineage>
        <taxon>Eukaryota</taxon>
        <taxon>Metazoa</taxon>
        <taxon>Chordata</taxon>
        <taxon>Craniata</taxon>
        <taxon>Vertebrata</taxon>
        <taxon>Euteleostomi</taxon>
        <taxon>Lepidosauria</taxon>
        <taxon>Squamata</taxon>
        <taxon>Bifurcata</taxon>
        <taxon>Unidentata</taxon>
        <taxon>Episquamata</taxon>
        <taxon>Toxicofera</taxon>
        <taxon>Serpentes</taxon>
        <taxon>Colubroidea</taxon>
        <taxon>Viperidae</taxon>
        <taxon>Crotalinae</taxon>
        <taxon>Crotalus</taxon>
    </lineage>
</organism>
<comment type="subcellular location">
    <subcellularLocation>
        <location evidence="1">Membrane</location>
        <topology evidence="1">Multi-pass membrane protein</topology>
    </subcellularLocation>
</comment>
<dbReference type="Pfam" id="PF00520">
    <property type="entry name" value="Ion_trans"/>
    <property type="match status" value="1"/>
</dbReference>
<evidence type="ECO:0000256" key="4">
    <source>
        <dbReference type="ARBA" id="ARBA00023136"/>
    </source>
</evidence>
<dbReference type="InterPro" id="IPR027359">
    <property type="entry name" value="Volt_channel_dom_sf"/>
</dbReference>
<keyword evidence="7" id="KW-0407">Ion channel</keyword>
<dbReference type="GO" id="GO:0001518">
    <property type="term" value="C:voltage-gated sodium channel complex"/>
    <property type="evidence" value="ECO:0007669"/>
    <property type="project" value="TreeGrafter"/>
</dbReference>
<dbReference type="GO" id="GO:0086010">
    <property type="term" value="P:membrane depolarization during action potential"/>
    <property type="evidence" value="ECO:0007669"/>
    <property type="project" value="TreeGrafter"/>
</dbReference>
<keyword evidence="4 5" id="KW-0472">Membrane</keyword>
<feature type="domain" description="Ion transport" evidence="6">
    <location>
        <begin position="1"/>
        <end position="43"/>
    </location>
</feature>
<evidence type="ECO:0000256" key="2">
    <source>
        <dbReference type="ARBA" id="ARBA00022692"/>
    </source>
</evidence>
<feature type="transmembrane region" description="Helical" evidence="5">
    <location>
        <begin position="12"/>
        <end position="34"/>
    </location>
</feature>
<name>A0AAW1B2P3_CROAD</name>
<accession>A0AAW1B2P3</accession>
<evidence type="ECO:0000259" key="6">
    <source>
        <dbReference type="Pfam" id="PF00520"/>
    </source>
</evidence>
<evidence type="ECO:0000256" key="3">
    <source>
        <dbReference type="ARBA" id="ARBA00022989"/>
    </source>
</evidence>
<dbReference type="InterPro" id="IPR005821">
    <property type="entry name" value="Ion_trans_dom"/>
</dbReference>
<proteinExistence type="predicted"/>
<dbReference type="Gene3D" id="1.20.120.350">
    <property type="entry name" value="Voltage-gated potassium channels. Chain C"/>
    <property type="match status" value="1"/>
</dbReference>
<gene>
    <name evidence="7" type="ORF">NXF25_019417</name>
</gene>
<dbReference type="GO" id="GO:0019228">
    <property type="term" value="P:neuronal action potential"/>
    <property type="evidence" value="ECO:0007669"/>
    <property type="project" value="TreeGrafter"/>
</dbReference>
<evidence type="ECO:0000256" key="5">
    <source>
        <dbReference type="SAM" id="Phobius"/>
    </source>
</evidence>
<dbReference type="PANTHER" id="PTHR10037">
    <property type="entry name" value="VOLTAGE-GATED CATION CHANNEL CALCIUM AND SODIUM"/>
    <property type="match status" value="1"/>
</dbReference>
<dbReference type="Proteomes" id="UP001474421">
    <property type="component" value="Unassembled WGS sequence"/>
</dbReference>
<protein>
    <submittedName>
        <fullName evidence="7">Sodium channel protein type 5 subunit alpha-like</fullName>
    </submittedName>
</protein>
<keyword evidence="3 5" id="KW-1133">Transmembrane helix</keyword>
<reference evidence="7 8" key="1">
    <citation type="journal article" date="2024" name="Proc. Natl. Acad. Sci. U.S.A.">
        <title>The genetic regulatory architecture and epigenomic basis for age-related changes in rattlesnake venom.</title>
        <authorList>
            <person name="Hogan M.P."/>
            <person name="Holding M.L."/>
            <person name="Nystrom G.S."/>
            <person name="Colston T.J."/>
            <person name="Bartlett D.A."/>
            <person name="Mason A.J."/>
            <person name="Ellsworth S.A."/>
            <person name="Rautsaw R.M."/>
            <person name="Lawrence K.C."/>
            <person name="Strickland J.L."/>
            <person name="He B."/>
            <person name="Fraser P."/>
            <person name="Margres M.J."/>
            <person name="Gilbert D.M."/>
            <person name="Gibbs H.L."/>
            <person name="Parkinson C.L."/>
            <person name="Rokyta D.R."/>
        </authorList>
    </citation>
    <scope>NUCLEOTIDE SEQUENCE [LARGE SCALE GENOMIC DNA]</scope>
    <source>
        <strain evidence="7">DRR0105</strain>
    </source>
</reference>
<evidence type="ECO:0000256" key="1">
    <source>
        <dbReference type="ARBA" id="ARBA00004141"/>
    </source>
</evidence>
<dbReference type="PANTHER" id="PTHR10037:SF288">
    <property type="entry name" value="SODIUM CHANNEL PROTEIN PARA"/>
    <property type="match status" value="1"/>
</dbReference>
<keyword evidence="2 5" id="KW-0812">Transmembrane</keyword>
<dbReference type="GO" id="GO:0005248">
    <property type="term" value="F:voltage-gated sodium channel activity"/>
    <property type="evidence" value="ECO:0007669"/>
    <property type="project" value="TreeGrafter"/>
</dbReference>
<keyword evidence="8" id="KW-1185">Reference proteome</keyword>
<sequence length="231" mass="27114">MVLKMIALDPYYYFQCPWNVFDFIVVIISIINMVLNKRAPIFRTVLNLFIALLLSSFSSSDCETEADNHKPQPEKAVALLQRGLRFVRLFLWDWCCNVLLKKMKIRGTEKKNKATVTEKSCEEESTKEISENFASKESFGNWDKPPWDRKQEDFVNDYKELPPVPLAELESLSIEEMDLSTLENNLRKRREIYQDHNQRLFSQVSETTSIWSLDVPKVKPIKMVKDSFITY</sequence>
<evidence type="ECO:0000313" key="8">
    <source>
        <dbReference type="Proteomes" id="UP001474421"/>
    </source>
</evidence>
<dbReference type="SUPFAM" id="SSF81324">
    <property type="entry name" value="Voltage-gated potassium channels"/>
    <property type="match status" value="1"/>
</dbReference>
<comment type="caution">
    <text evidence="7">The sequence shown here is derived from an EMBL/GenBank/DDBJ whole genome shotgun (WGS) entry which is preliminary data.</text>
</comment>
<dbReference type="AlphaFoldDB" id="A0AAW1B2P3"/>
<keyword evidence="7" id="KW-0813">Transport</keyword>
<evidence type="ECO:0000313" key="7">
    <source>
        <dbReference type="EMBL" id="KAK9396056.1"/>
    </source>
</evidence>
<dbReference type="EMBL" id="JAOTOJ010000008">
    <property type="protein sequence ID" value="KAK9396056.1"/>
    <property type="molecule type" value="Genomic_DNA"/>
</dbReference>